<dbReference type="FunFam" id="1.20.1050.130:FF:000016">
    <property type="entry name" value="Glutathione S-transferase 1"/>
    <property type="match status" value="1"/>
</dbReference>
<dbReference type="Proteomes" id="UP000813444">
    <property type="component" value="Unassembled WGS sequence"/>
</dbReference>
<dbReference type="EMBL" id="JAGPNK010000001">
    <property type="protein sequence ID" value="KAH7328352.1"/>
    <property type="molecule type" value="Genomic_DNA"/>
</dbReference>
<sequence>MSDLKPITLYVHARGPNPKKVIIFLEELGVPYNSVVIANSKEESYLAINPNGRLPAIVDPNNDDLTLWESGAILEYISEKYDGDNKFSPVTDKEKWQAKQYLHFQMSGQGPYYGQYMWFNFFHPEQVPSAKERYGEQIVRVFGVLDRILKDKEYLVGDRLTYVDLAFIPWDKLALGVLDGELAKKYDVENKYPNFYAWHKRLVERPSVTKAFTEA</sequence>
<feature type="domain" description="GST N-terminal" evidence="7">
    <location>
        <begin position="5"/>
        <end position="85"/>
    </location>
</feature>
<dbReference type="CDD" id="cd03048">
    <property type="entry name" value="GST_N_Ure2p_like"/>
    <property type="match status" value="1"/>
</dbReference>
<evidence type="ECO:0000256" key="1">
    <source>
        <dbReference type="ARBA" id="ARBA00007409"/>
    </source>
</evidence>
<dbReference type="GO" id="GO:0005737">
    <property type="term" value="C:cytoplasm"/>
    <property type="evidence" value="ECO:0007669"/>
    <property type="project" value="UniProtKB-ARBA"/>
</dbReference>
<dbReference type="InterPro" id="IPR004045">
    <property type="entry name" value="Glutathione_S-Trfase_N"/>
</dbReference>
<dbReference type="SFLD" id="SFLDG01151">
    <property type="entry name" value="Main.2:_Nu-like"/>
    <property type="match status" value="1"/>
</dbReference>
<dbReference type="SFLD" id="SFLDG00358">
    <property type="entry name" value="Main_(cytGST)"/>
    <property type="match status" value="1"/>
</dbReference>
<evidence type="ECO:0000259" key="7">
    <source>
        <dbReference type="PROSITE" id="PS50404"/>
    </source>
</evidence>
<dbReference type="PROSITE" id="PS50404">
    <property type="entry name" value="GST_NTER"/>
    <property type="match status" value="1"/>
</dbReference>
<evidence type="ECO:0000256" key="4">
    <source>
        <dbReference type="ARBA" id="ARBA00047960"/>
    </source>
</evidence>
<dbReference type="InterPro" id="IPR036282">
    <property type="entry name" value="Glutathione-S-Trfase_C_sf"/>
</dbReference>
<comment type="catalytic activity">
    <reaction evidence="4">
        <text>RX + glutathione = an S-substituted glutathione + a halide anion + H(+)</text>
        <dbReference type="Rhea" id="RHEA:16437"/>
        <dbReference type="ChEBI" id="CHEBI:15378"/>
        <dbReference type="ChEBI" id="CHEBI:16042"/>
        <dbReference type="ChEBI" id="CHEBI:17792"/>
        <dbReference type="ChEBI" id="CHEBI:57925"/>
        <dbReference type="ChEBI" id="CHEBI:90779"/>
        <dbReference type="EC" id="2.5.1.18"/>
    </reaction>
</comment>
<organism evidence="9 10">
    <name type="scientific">Stachybotrys elegans</name>
    <dbReference type="NCBI Taxonomy" id="80388"/>
    <lineage>
        <taxon>Eukaryota</taxon>
        <taxon>Fungi</taxon>
        <taxon>Dikarya</taxon>
        <taxon>Ascomycota</taxon>
        <taxon>Pezizomycotina</taxon>
        <taxon>Sordariomycetes</taxon>
        <taxon>Hypocreomycetidae</taxon>
        <taxon>Hypocreales</taxon>
        <taxon>Stachybotryaceae</taxon>
        <taxon>Stachybotrys</taxon>
    </lineage>
</organism>
<dbReference type="SUPFAM" id="SSF52833">
    <property type="entry name" value="Thioredoxin-like"/>
    <property type="match status" value="1"/>
</dbReference>
<evidence type="ECO:0000256" key="2">
    <source>
        <dbReference type="ARBA" id="ARBA00012452"/>
    </source>
</evidence>
<evidence type="ECO:0000256" key="5">
    <source>
        <dbReference type="ARBA" id="ARBA00060024"/>
    </source>
</evidence>
<evidence type="ECO:0000259" key="8">
    <source>
        <dbReference type="PROSITE" id="PS50405"/>
    </source>
</evidence>
<dbReference type="GO" id="GO:0005634">
    <property type="term" value="C:nucleus"/>
    <property type="evidence" value="ECO:0007669"/>
    <property type="project" value="UniProtKB-ARBA"/>
</dbReference>
<dbReference type="PROSITE" id="PS50405">
    <property type="entry name" value="GST_CTER"/>
    <property type="match status" value="1"/>
</dbReference>
<protein>
    <recommendedName>
        <fullName evidence="2">glutathione transferase</fullName>
        <ecNumber evidence="2">2.5.1.18</ecNumber>
    </recommendedName>
</protein>
<dbReference type="Gene3D" id="1.20.1050.130">
    <property type="match status" value="1"/>
</dbReference>
<reference evidence="9" key="1">
    <citation type="journal article" date="2021" name="Nat. Commun.">
        <title>Genetic determinants of endophytism in the Arabidopsis root mycobiome.</title>
        <authorList>
            <person name="Mesny F."/>
            <person name="Miyauchi S."/>
            <person name="Thiergart T."/>
            <person name="Pickel B."/>
            <person name="Atanasova L."/>
            <person name="Karlsson M."/>
            <person name="Huettel B."/>
            <person name="Barry K.W."/>
            <person name="Haridas S."/>
            <person name="Chen C."/>
            <person name="Bauer D."/>
            <person name="Andreopoulos W."/>
            <person name="Pangilinan J."/>
            <person name="LaButti K."/>
            <person name="Riley R."/>
            <person name="Lipzen A."/>
            <person name="Clum A."/>
            <person name="Drula E."/>
            <person name="Henrissat B."/>
            <person name="Kohler A."/>
            <person name="Grigoriev I.V."/>
            <person name="Martin F.M."/>
            <person name="Hacquard S."/>
        </authorList>
    </citation>
    <scope>NUCLEOTIDE SEQUENCE</scope>
    <source>
        <strain evidence="9">MPI-CAGE-CH-0235</strain>
    </source>
</reference>
<dbReference type="InterPro" id="IPR036249">
    <property type="entry name" value="Thioredoxin-like_sf"/>
</dbReference>
<dbReference type="InterPro" id="IPR004046">
    <property type="entry name" value="GST_C"/>
</dbReference>
<dbReference type="GO" id="GO:0004364">
    <property type="term" value="F:glutathione transferase activity"/>
    <property type="evidence" value="ECO:0007669"/>
    <property type="project" value="UniProtKB-EC"/>
</dbReference>
<dbReference type="EC" id="2.5.1.18" evidence="2"/>
<name>A0A8K0T5B8_9HYPO</name>
<evidence type="ECO:0000313" key="9">
    <source>
        <dbReference type="EMBL" id="KAH7328352.1"/>
    </source>
</evidence>
<feature type="domain" description="GST C-terminal" evidence="8">
    <location>
        <begin position="91"/>
        <end position="215"/>
    </location>
</feature>
<evidence type="ECO:0000313" key="10">
    <source>
        <dbReference type="Proteomes" id="UP000813444"/>
    </source>
</evidence>
<dbReference type="SFLD" id="SFLDS00019">
    <property type="entry name" value="Glutathione_Transferase_(cytos"/>
    <property type="match status" value="1"/>
</dbReference>
<comment type="caution">
    <text evidence="9">The sequence shown here is derived from an EMBL/GenBank/DDBJ whole genome shotgun (WGS) entry which is preliminary data.</text>
</comment>
<accession>A0A8K0T5B8</accession>
<dbReference type="InterPro" id="IPR010987">
    <property type="entry name" value="Glutathione-S-Trfase_C-like"/>
</dbReference>
<dbReference type="InterPro" id="IPR040079">
    <property type="entry name" value="Glutathione_S-Trfase"/>
</dbReference>
<dbReference type="PANTHER" id="PTHR44051">
    <property type="entry name" value="GLUTATHIONE S-TRANSFERASE-RELATED"/>
    <property type="match status" value="1"/>
</dbReference>
<dbReference type="SUPFAM" id="SSF47616">
    <property type="entry name" value="GST C-terminal domain-like"/>
    <property type="match status" value="1"/>
</dbReference>
<dbReference type="AlphaFoldDB" id="A0A8K0T5B8"/>
<gene>
    <name evidence="9" type="ORF">B0I35DRAFT_403738</name>
</gene>
<dbReference type="Pfam" id="PF02798">
    <property type="entry name" value="GST_N"/>
    <property type="match status" value="1"/>
</dbReference>
<dbReference type="PANTHER" id="PTHR44051:SF3">
    <property type="entry name" value="TRANSCRIPTIONAL REGULATOR URE2"/>
    <property type="match status" value="1"/>
</dbReference>
<comment type="function">
    <text evidence="5">Involved in the oxidative stress response and detoxification.</text>
</comment>
<dbReference type="Pfam" id="PF00043">
    <property type="entry name" value="GST_C"/>
    <property type="match status" value="1"/>
</dbReference>
<evidence type="ECO:0000256" key="3">
    <source>
        <dbReference type="ARBA" id="ARBA00022679"/>
    </source>
</evidence>
<comment type="similarity">
    <text evidence="1 6">Belongs to the GST superfamily.</text>
</comment>
<dbReference type="OrthoDB" id="422574at2759"/>
<keyword evidence="10" id="KW-1185">Reference proteome</keyword>
<proteinExistence type="inferred from homology"/>
<evidence type="ECO:0000256" key="6">
    <source>
        <dbReference type="RuleBase" id="RU003494"/>
    </source>
</evidence>
<keyword evidence="3" id="KW-0808">Transferase</keyword>